<dbReference type="InterPro" id="IPR002818">
    <property type="entry name" value="DJ-1/PfpI"/>
</dbReference>
<dbReference type="Gene3D" id="3.40.50.880">
    <property type="match status" value="1"/>
</dbReference>
<dbReference type="InterPro" id="IPR029062">
    <property type="entry name" value="Class_I_gatase-like"/>
</dbReference>
<reference evidence="3 4" key="1">
    <citation type="submission" date="2023-04" db="EMBL/GenBank/DDBJ databases">
        <title>Marinoamorphus aggregata gen. nov., sp. Nov., isolate from tissue of brittle star Ophioplocus japonicus.</title>
        <authorList>
            <person name="Kawano K."/>
            <person name="Sawayama S."/>
            <person name="Nakagawa S."/>
        </authorList>
    </citation>
    <scope>NUCLEOTIDE SEQUENCE [LARGE SCALE GENOMIC DNA]</scope>
    <source>
        <strain evidence="3 4">NKW23</strain>
    </source>
</reference>
<dbReference type="EMBL" id="BSYI01000008">
    <property type="protein sequence ID" value="GMG82215.1"/>
    <property type="molecule type" value="Genomic_DNA"/>
</dbReference>
<comment type="caution">
    <text evidence="3">The sequence shown here is derived from an EMBL/GenBank/DDBJ whole genome shotgun (WGS) entry which is preliminary data.</text>
</comment>
<accession>A0ABQ6LFW0</accession>
<feature type="domain" description="DJ-1/PfpI" evidence="2">
    <location>
        <begin position="3"/>
        <end position="165"/>
    </location>
</feature>
<evidence type="ECO:0000256" key="1">
    <source>
        <dbReference type="SAM" id="MobiDB-lite"/>
    </source>
</evidence>
<proteinExistence type="predicted"/>
<dbReference type="CDD" id="cd03139">
    <property type="entry name" value="GATase1_PfpI_2"/>
    <property type="match status" value="1"/>
</dbReference>
<dbReference type="RefSeq" id="WP_285670970.1">
    <property type="nucleotide sequence ID" value="NZ_BSYI01000008.1"/>
</dbReference>
<dbReference type="PANTHER" id="PTHR43130">
    <property type="entry name" value="ARAC-FAMILY TRANSCRIPTIONAL REGULATOR"/>
    <property type="match status" value="1"/>
</dbReference>
<dbReference type="InterPro" id="IPR052158">
    <property type="entry name" value="INH-QAR"/>
</dbReference>
<protein>
    <submittedName>
        <fullName evidence="3">DJ-1/PfpI family protein</fullName>
    </submittedName>
</protein>
<feature type="region of interest" description="Disordered" evidence="1">
    <location>
        <begin position="186"/>
        <end position="205"/>
    </location>
</feature>
<sequence length="205" mass="21946">MRRIGALVFEGFELLDLFGPLEMFGIHDEDFAPVIIAEGAGPVASAQGPRVAVDARLDAPPPFEILLVPGGRGVRREVGNARLTGWVAEAAKRAEMVLSVCTGAALLARAGVLDGRRATTNKRAFDWVVRQGPKVDWQRRARWVEDGHVITASGVSAGMDMSLAAIGRLLGKEAARDAARQAEYLPHCSPEDDPFARAEPAALRG</sequence>
<evidence type="ECO:0000313" key="4">
    <source>
        <dbReference type="Proteomes" id="UP001239909"/>
    </source>
</evidence>
<name>A0ABQ6LFW0_9RHOB</name>
<keyword evidence="4" id="KW-1185">Reference proteome</keyword>
<gene>
    <name evidence="3" type="ORF">LNKW23_14280</name>
</gene>
<dbReference type="PANTHER" id="PTHR43130:SF15">
    <property type="entry name" value="THIJ_PFPI FAMILY PROTEIN (AFU_ORTHOLOGUE AFUA_5G14240)"/>
    <property type="match status" value="1"/>
</dbReference>
<evidence type="ECO:0000259" key="2">
    <source>
        <dbReference type="Pfam" id="PF01965"/>
    </source>
</evidence>
<evidence type="ECO:0000313" key="3">
    <source>
        <dbReference type="EMBL" id="GMG82215.1"/>
    </source>
</evidence>
<organism evidence="3 4">
    <name type="scientific">Paralimibaculum aggregatum</name>
    <dbReference type="NCBI Taxonomy" id="3036245"/>
    <lineage>
        <taxon>Bacteria</taxon>
        <taxon>Pseudomonadati</taxon>
        <taxon>Pseudomonadota</taxon>
        <taxon>Alphaproteobacteria</taxon>
        <taxon>Rhodobacterales</taxon>
        <taxon>Paracoccaceae</taxon>
        <taxon>Paralimibaculum</taxon>
    </lineage>
</organism>
<dbReference type="SUPFAM" id="SSF52317">
    <property type="entry name" value="Class I glutamine amidotransferase-like"/>
    <property type="match status" value="1"/>
</dbReference>
<dbReference type="Proteomes" id="UP001239909">
    <property type="component" value="Unassembled WGS sequence"/>
</dbReference>
<dbReference type="Pfam" id="PF01965">
    <property type="entry name" value="DJ-1_PfpI"/>
    <property type="match status" value="1"/>
</dbReference>